<reference evidence="6 9" key="2">
    <citation type="submission" date="2021-02" db="EMBL/GenBank/DDBJ databases">
        <title>Draft genome of the type strains Burkholderia anthina DSM16086.</title>
        <authorList>
            <person name="Hertel R."/>
            <person name="Meissner J."/>
            <person name="Poehlein A."/>
            <person name="Daniel R."/>
            <person name="Commichau F.M."/>
        </authorList>
    </citation>
    <scope>NUCLEOTIDE SEQUENCE [LARGE SCALE GENOMIC DNA]</scope>
    <source>
        <strain evidence="6 9">DSM 16086</strain>
    </source>
</reference>
<evidence type="ECO:0000256" key="1">
    <source>
        <dbReference type="ARBA" id="ARBA00009437"/>
    </source>
</evidence>
<dbReference type="InterPro" id="IPR037402">
    <property type="entry name" value="YidZ_PBP2"/>
</dbReference>
<evidence type="ECO:0000313" key="7">
    <source>
        <dbReference type="EMBL" id="VVU50887.1"/>
    </source>
</evidence>
<dbReference type="Gene3D" id="1.10.10.10">
    <property type="entry name" value="Winged helix-like DNA-binding domain superfamily/Winged helix DNA-binding domain"/>
    <property type="match status" value="1"/>
</dbReference>
<sequence>MATDHRLDLNLFRVLDAVYVHGGIGAAARALHLTQPAVTHALNRLRAHFDDPLFVRQGNRVVPTERTRAIIADVQLHLAGLQRTARAPSAFDPATLDLSVAVGIRDVLESIALPQIVAAFADEAPGLRFVSRRVAVHDIERELASGNLDLVVDRRVQTGPRIATEHLLDDSLVVAMRHDHPLMSGTLRRGDYFAARHIAVSPLGEPQSLDVLLGNDGRFRHIQMVCQHYFAACQIAASGDLLLTLPRTYALRMTSMLPIAVQPLPLRLKPFPLLAYWHESRETDRAHQWVRERVAALVRRSAGVAAQDRPSRQ</sequence>
<comment type="similarity">
    <text evidence="1">Belongs to the LysR transcriptional regulatory family.</text>
</comment>
<evidence type="ECO:0000259" key="5">
    <source>
        <dbReference type="PROSITE" id="PS50931"/>
    </source>
</evidence>
<feature type="domain" description="HTH lysR-type" evidence="5">
    <location>
        <begin position="7"/>
        <end position="64"/>
    </location>
</feature>
<evidence type="ECO:0000313" key="8">
    <source>
        <dbReference type="Proteomes" id="UP000494201"/>
    </source>
</evidence>
<dbReference type="EMBL" id="CABVLY010000013">
    <property type="protein sequence ID" value="VVU50887.1"/>
    <property type="molecule type" value="Genomic_DNA"/>
</dbReference>
<organism evidence="7 8">
    <name type="scientific">Burkholderia anthina</name>
    <dbReference type="NCBI Taxonomy" id="179879"/>
    <lineage>
        <taxon>Bacteria</taxon>
        <taxon>Pseudomonadati</taxon>
        <taxon>Pseudomonadota</taxon>
        <taxon>Betaproteobacteria</taxon>
        <taxon>Burkholderiales</taxon>
        <taxon>Burkholderiaceae</taxon>
        <taxon>Burkholderia</taxon>
        <taxon>Burkholderia cepacia complex</taxon>
    </lineage>
</organism>
<evidence type="ECO:0000313" key="9">
    <source>
        <dbReference type="Proteomes" id="UP000755577"/>
    </source>
</evidence>
<evidence type="ECO:0000256" key="4">
    <source>
        <dbReference type="ARBA" id="ARBA00023163"/>
    </source>
</evidence>
<dbReference type="GO" id="GO:0003700">
    <property type="term" value="F:DNA-binding transcription factor activity"/>
    <property type="evidence" value="ECO:0007669"/>
    <property type="project" value="InterPro"/>
</dbReference>
<dbReference type="InterPro" id="IPR050389">
    <property type="entry name" value="LysR-type_TF"/>
</dbReference>
<dbReference type="Proteomes" id="UP000755577">
    <property type="component" value="Unassembled WGS sequence"/>
</dbReference>
<dbReference type="InterPro" id="IPR005119">
    <property type="entry name" value="LysR_subst-bd"/>
</dbReference>
<dbReference type="InterPro" id="IPR036388">
    <property type="entry name" value="WH-like_DNA-bd_sf"/>
</dbReference>
<accession>A0A6P2GBH4</accession>
<dbReference type="PANTHER" id="PTHR30118:SF15">
    <property type="entry name" value="TRANSCRIPTIONAL REGULATORY PROTEIN"/>
    <property type="match status" value="1"/>
</dbReference>
<dbReference type="PRINTS" id="PR00039">
    <property type="entry name" value="HTHLYSR"/>
</dbReference>
<keyword evidence="4" id="KW-0804">Transcription</keyword>
<dbReference type="RefSeq" id="WP_174926902.1">
    <property type="nucleotide sequence ID" value="NZ_CABVLY010000013.1"/>
</dbReference>
<dbReference type="Pfam" id="PF00126">
    <property type="entry name" value="HTH_1"/>
    <property type="match status" value="1"/>
</dbReference>
<dbReference type="AlphaFoldDB" id="A0A6P2GBH4"/>
<dbReference type="EMBL" id="JAFCIQ010000019">
    <property type="protein sequence ID" value="MBM2769398.1"/>
    <property type="molecule type" value="Genomic_DNA"/>
</dbReference>
<dbReference type="GeneID" id="56501655"/>
<dbReference type="Pfam" id="PF03466">
    <property type="entry name" value="LysR_substrate"/>
    <property type="match status" value="1"/>
</dbReference>
<keyword evidence="2" id="KW-0805">Transcription regulation</keyword>
<dbReference type="InterPro" id="IPR036390">
    <property type="entry name" value="WH_DNA-bd_sf"/>
</dbReference>
<protein>
    <submittedName>
        <fullName evidence="7">LysR family transcriptional regulator</fullName>
    </submittedName>
</protein>
<keyword evidence="9" id="KW-1185">Reference proteome</keyword>
<dbReference type="Gene3D" id="3.40.190.10">
    <property type="entry name" value="Periplasmic binding protein-like II"/>
    <property type="match status" value="2"/>
</dbReference>
<name>A0A6P2GBH4_9BURK</name>
<dbReference type="GO" id="GO:0003677">
    <property type="term" value="F:DNA binding"/>
    <property type="evidence" value="ECO:0007669"/>
    <property type="project" value="UniProtKB-KW"/>
</dbReference>
<proteinExistence type="inferred from homology"/>
<dbReference type="SUPFAM" id="SSF46785">
    <property type="entry name" value="Winged helix' DNA-binding domain"/>
    <property type="match status" value="1"/>
</dbReference>
<dbReference type="SUPFAM" id="SSF53850">
    <property type="entry name" value="Periplasmic binding protein-like II"/>
    <property type="match status" value="1"/>
</dbReference>
<dbReference type="PANTHER" id="PTHR30118">
    <property type="entry name" value="HTH-TYPE TRANSCRIPTIONAL REGULATOR LEUO-RELATED"/>
    <property type="match status" value="1"/>
</dbReference>
<dbReference type="InterPro" id="IPR000847">
    <property type="entry name" value="LysR_HTH_N"/>
</dbReference>
<dbReference type="Proteomes" id="UP000494201">
    <property type="component" value="Unassembled WGS sequence"/>
</dbReference>
<reference evidence="7 8" key="1">
    <citation type="submission" date="2019-09" db="EMBL/GenBank/DDBJ databases">
        <authorList>
            <person name="Depoorter E."/>
        </authorList>
    </citation>
    <scope>NUCLEOTIDE SEQUENCE [LARGE SCALE GENOMIC DNA]</scope>
    <source>
        <strain evidence="7">LMG 20980</strain>
    </source>
</reference>
<evidence type="ECO:0000313" key="6">
    <source>
        <dbReference type="EMBL" id="MBM2769398.1"/>
    </source>
</evidence>
<gene>
    <name evidence="7" type="ORF">BAN20980_03607</name>
    <name evidence="6" type="ORF">JQK92_23555</name>
</gene>
<dbReference type="CDD" id="cd08417">
    <property type="entry name" value="PBP2_Nitroaromatics_like"/>
    <property type="match status" value="1"/>
</dbReference>
<evidence type="ECO:0000256" key="2">
    <source>
        <dbReference type="ARBA" id="ARBA00023015"/>
    </source>
</evidence>
<evidence type="ECO:0000256" key="3">
    <source>
        <dbReference type="ARBA" id="ARBA00023125"/>
    </source>
</evidence>
<keyword evidence="3" id="KW-0238">DNA-binding</keyword>
<dbReference type="PROSITE" id="PS50931">
    <property type="entry name" value="HTH_LYSR"/>
    <property type="match status" value="1"/>
</dbReference>